<dbReference type="Proteomes" id="UP000314294">
    <property type="component" value="Unassembled WGS sequence"/>
</dbReference>
<sequence length="120" mass="12798">MSPSLTGSLVPADSQHTALLLVGQRPCPVDRMNEGVDHPPHVGSERVKGGPRGPRAFEMSVLVALGTQQPLLHHGDVQEGCDDSELREQGPLQLLVMHHQQALSELQPAERVGRPPGGVA</sequence>
<dbReference type="EMBL" id="SRLO01000292">
    <property type="protein sequence ID" value="TNN62475.1"/>
    <property type="molecule type" value="Genomic_DNA"/>
</dbReference>
<evidence type="ECO:0000256" key="1">
    <source>
        <dbReference type="SAM" id="MobiDB-lite"/>
    </source>
</evidence>
<evidence type="ECO:0000313" key="2">
    <source>
        <dbReference type="EMBL" id="TNN62475.1"/>
    </source>
</evidence>
<proteinExistence type="predicted"/>
<evidence type="ECO:0000313" key="3">
    <source>
        <dbReference type="Proteomes" id="UP000314294"/>
    </source>
</evidence>
<comment type="caution">
    <text evidence="2">The sequence shown here is derived from an EMBL/GenBank/DDBJ whole genome shotgun (WGS) entry which is preliminary data.</text>
</comment>
<keyword evidence="3" id="KW-1185">Reference proteome</keyword>
<protein>
    <submittedName>
        <fullName evidence="2">Uncharacterized protein</fullName>
    </submittedName>
</protein>
<organism evidence="2 3">
    <name type="scientific">Liparis tanakae</name>
    <name type="common">Tanaka's snailfish</name>
    <dbReference type="NCBI Taxonomy" id="230148"/>
    <lineage>
        <taxon>Eukaryota</taxon>
        <taxon>Metazoa</taxon>
        <taxon>Chordata</taxon>
        <taxon>Craniata</taxon>
        <taxon>Vertebrata</taxon>
        <taxon>Euteleostomi</taxon>
        <taxon>Actinopterygii</taxon>
        <taxon>Neopterygii</taxon>
        <taxon>Teleostei</taxon>
        <taxon>Neoteleostei</taxon>
        <taxon>Acanthomorphata</taxon>
        <taxon>Eupercaria</taxon>
        <taxon>Perciformes</taxon>
        <taxon>Cottioidei</taxon>
        <taxon>Cottales</taxon>
        <taxon>Liparidae</taxon>
        <taxon>Liparis</taxon>
    </lineage>
</organism>
<accession>A0A4Z2HB35</accession>
<gene>
    <name evidence="2" type="ORF">EYF80_027278</name>
</gene>
<feature type="region of interest" description="Disordered" evidence="1">
    <location>
        <begin position="30"/>
        <end position="54"/>
    </location>
</feature>
<feature type="compositionally biased region" description="Basic and acidic residues" evidence="1">
    <location>
        <begin position="31"/>
        <end position="48"/>
    </location>
</feature>
<reference evidence="2 3" key="1">
    <citation type="submission" date="2019-03" db="EMBL/GenBank/DDBJ databases">
        <title>First draft genome of Liparis tanakae, snailfish: a comprehensive survey of snailfish specific genes.</title>
        <authorList>
            <person name="Kim W."/>
            <person name="Song I."/>
            <person name="Jeong J.-H."/>
            <person name="Kim D."/>
            <person name="Kim S."/>
            <person name="Ryu S."/>
            <person name="Song J.Y."/>
            <person name="Lee S.K."/>
        </authorList>
    </citation>
    <scope>NUCLEOTIDE SEQUENCE [LARGE SCALE GENOMIC DNA]</scope>
    <source>
        <tissue evidence="2">Muscle</tissue>
    </source>
</reference>
<name>A0A4Z2HB35_9TELE</name>
<dbReference type="AlphaFoldDB" id="A0A4Z2HB35"/>